<evidence type="ECO:0000313" key="6">
    <source>
        <dbReference type="Proteomes" id="UP000027219"/>
    </source>
</evidence>
<dbReference type="GO" id="GO:0043565">
    <property type="term" value="F:sequence-specific DNA binding"/>
    <property type="evidence" value="ECO:0007669"/>
    <property type="project" value="InterPro"/>
</dbReference>
<dbReference type="InterPro" id="IPR011991">
    <property type="entry name" value="ArsR-like_HTH"/>
</dbReference>
<evidence type="ECO:0000256" key="2">
    <source>
        <dbReference type="ARBA" id="ARBA00023125"/>
    </source>
</evidence>
<name>A0A066UQF4_9VIBR</name>
<dbReference type="CDD" id="cd00090">
    <property type="entry name" value="HTH_ARSR"/>
    <property type="match status" value="1"/>
</dbReference>
<dbReference type="STRING" id="212667.VFDL14_14020"/>
<keyword evidence="3" id="KW-0804">Transcription</keyword>
<dbReference type="OrthoDB" id="5476at2"/>
<dbReference type="Gene3D" id="3.30.70.920">
    <property type="match status" value="1"/>
</dbReference>
<dbReference type="AlphaFoldDB" id="A0A066UQF4"/>
<organism evidence="5 6">
    <name type="scientific">Vibrio fortis</name>
    <dbReference type="NCBI Taxonomy" id="212667"/>
    <lineage>
        <taxon>Bacteria</taxon>
        <taxon>Pseudomonadati</taxon>
        <taxon>Pseudomonadota</taxon>
        <taxon>Gammaproteobacteria</taxon>
        <taxon>Vibrionales</taxon>
        <taxon>Vibrionaceae</taxon>
        <taxon>Vibrio</taxon>
    </lineage>
</organism>
<dbReference type="Gene3D" id="1.10.10.10">
    <property type="entry name" value="Winged helix-like DNA-binding domain superfamily/Winged helix DNA-binding domain"/>
    <property type="match status" value="1"/>
</dbReference>
<dbReference type="PRINTS" id="PR00033">
    <property type="entry name" value="HTHASNC"/>
</dbReference>
<dbReference type="InterPro" id="IPR011008">
    <property type="entry name" value="Dimeric_a/b-barrel"/>
</dbReference>
<dbReference type="InterPro" id="IPR000485">
    <property type="entry name" value="AsnC-type_HTH_dom"/>
</dbReference>
<dbReference type="InterPro" id="IPR019888">
    <property type="entry name" value="Tscrpt_reg_AsnC-like"/>
</dbReference>
<dbReference type="InterPro" id="IPR019887">
    <property type="entry name" value="Tscrpt_reg_AsnC/Lrp_C"/>
</dbReference>
<comment type="caution">
    <text evidence="5">The sequence shown here is derived from an EMBL/GenBank/DDBJ whole genome shotgun (WGS) entry which is preliminary data.</text>
</comment>
<sequence>MDKFDRQIVDILKNDGRCSVSDIAREVNLSRSAVNARMKKLENDQVIQGYYARVADSNASKNVCAYISLKFDLSSSDHSCESYAQSIYRIDGVQWCHSISGETDMMLYVEVESMEHLNRIRDQLHNYADLRQLMTHTVLTEFFNKQTQ</sequence>
<dbReference type="RefSeq" id="WP_032550377.1">
    <property type="nucleotide sequence ID" value="NZ_BTGL01000008.1"/>
</dbReference>
<feature type="domain" description="HTH asnC-type" evidence="4">
    <location>
        <begin position="1"/>
        <end position="62"/>
    </location>
</feature>
<accession>A0A066UQF4</accession>
<gene>
    <name evidence="5" type="ORF">VFDL14_14020</name>
</gene>
<dbReference type="EMBL" id="JFFR01000009">
    <property type="protein sequence ID" value="KDN29300.1"/>
    <property type="molecule type" value="Genomic_DNA"/>
</dbReference>
<evidence type="ECO:0000313" key="5">
    <source>
        <dbReference type="EMBL" id="KDN29300.1"/>
    </source>
</evidence>
<dbReference type="Proteomes" id="UP000027219">
    <property type="component" value="Unassembled WGS sequence"/>
</dbReference>
<dbReference type="PANTHER" id="PTHR30154:SF34">
    <property type="entry name" value="TRANSCRIPTIONAL REGULATOR AZLB"/>
    <property type="match status" value="1"/>
</dbReference>
<evidence type="ECO:0000259" key="4">
    <source>
        <dbReference type="PROSITE" id="PS50956"/>
    </source>
</evidence>
<dbReference type="InterPro" id="IPR036388">
    <property type="entry name" value="WH-like_DNA-bd_sf"/>
</dbReference>
<keyword evidence="1" id="KW-0805">Transcription regulation</keyword>
<protein>
    <submittedName>
        <fullName evidence="5">ArsR family transcriptional regulator</fullName>
    </submittedName>
</protein>
<dbReference type="Pfam" id="PF13412">
    <property type="entry name" value="HTH_24"/>
    <property type="match status" value="1"/>
</dbReference>
<dbReference type="SMART" id="SM00344">
    <property type="entry name" value="HTH_ASNC"/>
    <property type="match status" value="1"/>
</dbReference>
<keyword evidence="6" id="KW-1185">Reference proteome</keyword>
<dbReference type="InterPro" id="IPR036390">
    <property type="entry name" value="WH_DNA-bd_sf"/>
</dbReference>
<reference evidence="5 6" key="1">
    <citation type="submission" date="2014-02" db="EMBL/GenBank/DDBJ databases">
        <title>Vibrio fortis Dalian14 Genome Sequencing.</title>
        <authorList>
            <person name="Wang Y."/>
            <person name="Song L."/>
            <person name="Liu G."/>
            <person name="Ding J."/>
        </authorList>
    </citation>
    <scope>NUCLEOTIDE SEQUENCE [LARGE SCALE GENOMIC DNA]</scope>
    <source>
        <strain evidence="5 6">Dalian14</strain>
    </source>
</reference>
<dbReference type="Pfam" id="PF01037">
    <property type="entry name" value="AsnC_trans_reg"/>
    <property type="match status" value="1"/>
</dbReference>
<dbReference type="PROSITE" id="PS50956">
    <property type="entry name" value="HTH_ASNC_2"/>
    <property type="match status" value="1"/>
</dbReference>
<dbReference type="PANTHER" id="PTHR30154">
    <property type="entry name" value="LEUCINE-RESPONSIVE REGULATORY PROTEIN"/>
    <property type="match status" value="1"/>
</dbReference>
<keyword evidence="2" id="KW-0238">DNA-binding</keyword>
<dbReference type="SUPFAM" id="SSF54909">
    <property type="entry name" value="Dimeric alpha+beta barrel"/>
    <property type="match status" value="1"/>
</dbReference>
<evidence type="ECO:0000256" key="3">
    <source>
        <dbReference type="ARBA" id="ARBA00023163"/>
    </source>
</evidence>
<dbReference type="GO" id="GO:0005829">
    <property type="term" value="C:cytosol"/>
    <property type="evidence" value="ECO:0007669"/>
    <property type="project" value="TreeGrafter"/>
</dbReference>
<proteinExistence type="predicted"/>
<evidence type="ECO:0000256" key="1">
    <source>
        <dbReference type="ARBA" id="ARBA00023015"/>
    </source>
</evidence>
<dbReference type="GO" id="GO:0006355">
    <property type="term" value="P:regulation of DNA-templated transcription"/>
    <property type="evidence" value="ECO:0007669"/>
    <property type="project" value="UniProtKB-ARBA"/>
</dbReference>
<dbReference type="GO" id="GO:0043200">
    <property type="term" value="P:response to amino acid"/>
    <property type="evidence" value="ECO:0007669"/>
    <property type="project" value="TreeGrafter"/>
</dbReference>
<dbReference type="SUPFAM" id="SSF46785">
    <property type="entry name" value="Winged helix' DNA-binding domain"/>
    <property type="match status" value="1"/>
</dbReference>